<dbReference type="Gene3D" id="3.90.550.10">
    <property type="entry name" value="Spore Coat Polysaccharide Biosynthesis Protein SpsA, Chain A"/>
    <property type="match status" value="1"/>
</dbReference>
<comment type="caution">
    <text evidence="1">The sequence shown here is derived from an EMBL/GenBank/DDBJ whole genome shotgun (WGS) entry which is preliminary data.</text>
</comment>
<organism evidence="1 2">
    <name type="scientific">Candidatus Azambacteria bacterium GW2011_GWB1_42_17</name>
    <dbReference type="NCBI Taxonomy" id="1618615"/>
    <lineage>
        <taxon>Bacteria</taxon>
        <taxon>Candidatus Azamiibacteriota</taxon>
    </lineage>
</organism>
<keyword evidence="1" id="KW-0808">Transferase</keyword>
<dbReference type="AlphaFoldDB" id="A0A0G1C4L3"/>
<dbReference type="InterPro" id="IPR029044">
    <property type="entry name" value="Nucleotide-diphossugar_trans"/>
</dbReference>
<sequence length="245" mass="27950">MNIIAIIPARGSSRGVPKKNIRNFCGKPLIAWAIETALKSPRIDRVIVTTDDPEIAKVAKKYGAEVPFLRPKNLAQSTTQMEPVLKHTIEWLQKNENYKTDAIVLLMPPNPLRSVKQVGEAIELFLKKDPDVVVPLSELSAAHHHPHWIVRPVKNGNSYKLLNAINQNVKYAPARRQLLPKYYVKNDLVFVMKPKILYEKTACYFGGSKQEPFIMSDFYDEDINIPSDWAKMEAKFRQIKKGMTI</sequence>
<dbReference type="SUPFAM" id="SSF53448">
    <property type="entry name" value="Nucleotide-diphospho-sugar transferases"/>
    <property type="match status" value="1"/>
</dbReference>
<accession>A0A0G1C4L3</accession>
<dbReference type="PANTHER" id="PTHR21485">
    <property type="entry name" value="HAD SUPERFAMILY MEMBERS CMAS AND KDSC"/>
    <property type="match status" value="1"/>
</dbReference>
<dbReference type="InterPro" id="IPR003329">
    <property type="entry name" value="Cytidylyl_trans"/>
</dbReference>
<dbReference type="GO" id="GO:0008781">
    <property type="term" value="F:N-acylneuraminate cytidylyltransferase activity"/>
    <property type="evidence" value="ECO:0007669"/>
    <property type="project" value="TreeGrafter"/>
</dbReference>
<dbReference type="CDD" id="cd02513">
    <property type="entry name" value="CMP-NeuAc_Synthase"/>
    <property type="match status" value="1"/>
</dbReference>
<dbReference type="InterPro" id="IPR050793">
    <property type="entry name" value="CMP-NeuNAc_synthase"/>
</dbReference>
<name>A0A0G1C4L3_9BACT</name>
<proteinExistence type="predicted"/>
<evidence type="ECO:0000313" key="1">
    <source>
        <dbReference type="EMBL" id="KKS44583.1"/>
    </source>
</evidence>
<gene>
    <name evidence="1" type="ORF">UV07_C0006G0005</name>
</gene>
<protein>
    <submittedName>
        <fullName evidence="1">NeuA: N-acetylneuraminate cytidylyltransferase</fullName>
    </submittedName>
</protein>
<dbReference type="PANTHER" id="PTHR21485:SF6">
    <property type="entry name" value="N-ACYLNEURAMINATE CYTIDYLYLTRANSFERASE-RELATED"/>
    <property type="match status" value="1"/>
</dbReference>
<dbReference type="Proteomes" id="UP000033986">
    <property type="component" value="Unassembled WGS sequence"/>
</dbReference>
<evidence type="ECO:0000313" key="2">
    <source>
        <dbReference type="Proteomes" id="UP000033986"/>
    </source>
</evidence>
<reference evidence="1 2" key="1">
    <citation type="journal article" date="2015" name="Nature">
        <title>rRNA introns, odd ribosomes, and small enigmatic genomes across a large radiation of phyla.</title>
        <authorList>
            <person name="Brown C.T."/>
            <person name="Hug L.A."/>
            <person name="Thomas B.C."/>
            <person name="Sharon I."/>
            <person name="Castelle C.J."/>
            <person name="Singh A."/>
            <person name="Wilkins M.J."/>
            <person name="Williams K.H."/>
            <person name="Banfield J.F."/>
        </authorList>
    </citation>
    <scope>NUCLEOTIDE SEQUENCE [LARGE SCALE GENOMIC DNA]</scope>
</reference>
<keyword evidence="1" id="KW-0548">Nucleotidyltransferase</keyword>
<dbReference type="Pfam" id="PF02348">
    <property type="entry name" value="CTP_transf_3"/>
    <property type="match status" value="1"/>
</dbReference>
<dbReference type="EMBL" id="LCDB01000006">
    <property type="protein sequence ID" value="KKS44583.1"/>
    <property type="molecule type" value="Genomic_DNA"/>
</dbReference>